<evidence type="ECO:0000313" key="4">
    <source>
        <dbReference type="Proteomes" id="UP000682733"/>
    </source>
</evidence>
<keyword evidence="1" id="KW-0812">Transmembrane</keyword>
<comment type="caution">
    <text evidence="3">The sequence shown here is derived from an EMBL/GenBank/DDBJ whole genome shotgun (WGS) entry which is preliminary data.</text>
</comment>
<reference evidence="3" key="1">
    <citation type="submission" date="2021-02" db="EMBL/GenBank/DDBJ databases">
        <authorList>
            <person name="Nowell W R."/>
        </authorList>
    </citation>
    <scope>NUCLEOTIDE SEQUENCE</scope>
</reference>
<sequence length="270" mass="29647">MSERCQGFSNTTDVGFGLCNPLSYQSVISLVLCICAANNCNNNFQTCKSSATEYQPPRLQTVLPYLSTSISCQDNYYMSNNKYTFCQELGASINYTACNNYVKTNTVLCSIWGLSSQNSTTFHQVAYVPENYEEFLLSILYLYMIYNNTSTYVESSSTLLVQIGIQNFTYRSCYCTTNNCNANLSTCTIDTTTPISTTLSTATAKTTASQFSFVSSGLGGGAIAGIVIGAVVGAATIGTIICFISYRYFYKGKQSEKQRAYSYDSKTTQI</sequence>
<evidence type="ECO:0000313" key="2">
    <source>
        <dbReference type="EMBL" id="CAF1585234.1"/>
    </source>
</evidence>
<keyword evidence="1" id="KW-0472">Membrane</keyword>
<protein>
    <submittedName>
        <fullName evidence="3">Uncharacterized protein</fullName>
    </submittedName>
</protein>
<accession>A0A8S2VRF5</accession>
<evidence type="ECO:0000313" key="3">
    <source>
        <dbReference type="EMBL" id="CAF4386281.1"/>
    </source>
</evidence>
<dbReference type="EMBL" id="CAJOBA010070103">
    <property type="protein sequence ID" value="CAF4386281.1"/>
    <property type="molecule type" value="Genomic_DNA"/>
</dbReference>
<organism evidence="3 4">
    <name type="scientific">Didymodactylos carnosus</name>
    <dbReference type="NCBI Taxonomy" id="1234261"/>
    <lineage>
        <taxon>Eukaryota</taxon>
        <taxon>Metazoa</taxon>
        <taxon>Spiralia</taxon>
        <taxon>Gnathifera</taxon>
        <taxon>Rotifera</taxon>
        <taxon>Eurotatoria</taxon>
        <taxon>Bdelloidea</taxon>
        <taxon>Philodinida</taxon>
        <taxon>Philodinidae</taxon>
        <taxon>Didymodactylos</taxon>
    </lineage>
</organism>
<gene>
    <name evidence="2" type="ORF">OVA965_LOCUS41213</name>
    <name evidence="3" type="ORF">TMI583_LOCUS42798</name>
</gene>
<dbReference type="Proteomes" id="UP000682733">
    <property type="component" value="Unassembled WGS sequence"/>
</dbReference>
<name>A0A8S2VRF5_9BILA</name>
<evidence type="ECO:0000256" key="1">
    <source>
        <dbReference type="SAM" id="Phobius"/>
    </source>
</evidence>
<feature type="transmembrane region" description="Helical" evidence="1">
    <location>
        <begin position="222"/>
        <end position="249"/>
    </location>
</feature>
<proteinExistence type="predicted"/>
<dbReference type="Proteomes" id="UP000677228">
    <property type="component" value="Unassembled WGS sequence"/>
</dbReference>
<dbReference type="AlphaFoldDB" id="A0A8S2VRF5"/>
<keyword evidence="1" id="KW-1133">Transmembrane helix</keyword>
<dbReference type="EMBL" id="CAJNOK010046891">
    <property type="protein sequence ID" value="CAF1585234.1"/>
    <property type="molecule type" value="Genomic_DNA"/>
</dbReference>